<sequence>MNQERIPFIIETMYELYGDPIKAVRAETGSARSTISKFFNKNKTLRSITKASIYETCVSLIEKKLKEREALDQRLDQLFERLKGRK</sequence>
<accession>A0A239AC15</accession>
<evidence type="ECO:0000313" key="1">
    <source>
        <dbReference type="EMBL" id="SNR92584.1"/>
    </source>
</evidence>
<dbReference type="AlphaFoldDB" id="A0A239AC15"/>
<dbReference type="EMBL" id="FZNY01000004">
    <property type="protein sequence ID" value="SNR92584.1"/>
    <property type="molecule type" value="Genomic_DNA"/>
</dbReference>
<gene>
    <name evidence="1" type="ORF">SAMN06265376_104280</name>
</gene>
<keyword evidence="2" id="KW-1185">Reference proteome</keyword>
<reference evidence="1 2" key="1">
    <citation type="submission" date="2017-06" db="EMBL/GenBank/DDBJ databases">
        <authorList>
            <person name="Kim H.J."/>
            <person name="Triplett B.A."/>
        </authorList>
    </citation>
    <scope>NUCLEOTIDE SEQUENCE [LARGE SCALE GENOMIC DNA]</scope>
    <source>
        <strain evidence="1 2">DSM 25597</strain>
    </source>
</reference>
<dbReference type="Proteomes" id="UP000198379">
    <property type="component" value="Unassembled WGS sequence"/>
</dbReference>
<protein>
    <submittedName>
        <fullName evidence="1">Uncharacterized protein</fullName>
    </submittedName>
</protein>
<dbReference type="OrthoDB" id="1445865at2"/>
<name>A0A239AC15_9FLAO</name>
<dbReference type="RefSeq" id="WP_089372086.1">
    <property type="nucleotide sequence ID" value="NZ_BMEP01000007.1"/>
</dbReference>
<evidence type="ECO:0000313" key="2">
    <source>
        <dbReference type="Proteomes" id="UP000198379"/>
    </source>
</evidence>
<proteinExistence type="predicted"/>
<organism evidence="1 2">
    <name type="scientific">Dokdonia pacifica</name>
    <dbReference type="NCBI Taxonomy" id="1627892"/>
    <lineage>
        <taxon>Bacteria</taxon>
        <taxon>Pseudomonadati</taxon>
        <taxon>Bacteroidota</taxon>
        <taxon>Flavobacteriia</taxon>
        <taxon>Flavobacteriales</taxon>
        <taxon>Flavobacteriaceae</taxon>
        <taxon>Dokdonia</taxon>
    </lineage>
</organism>